<comment type="caution">
    <text evidence="1">The sequence shown here is derived from an EMBL/GenBank/DDBJ whole genome shotgun (WGS) entry which is preliminary data.</text>
</comment>
<keyword evidence="2" id="KW-1185">Reference proteome</keyword>
<proteinExistence type="predicted"/>
<evidence type="ECO:0000313" key="1">
    <source>
        <dbReference type="EMBL" id="KAF9745480.1"/>
    </source>
</evidence>
<sequence length="99" mass="11709">MFKFEIIFIIHFLITPMSEIKQHLTTEKQDESNEPSFFTFKKYFYKTLKVLETIFLGNTSQEHSQARQPKLMDSEIMMIVDTVVRSLEKRKSVVLDDAT</sequence>
<gene>
    <name evidence="1" type="ORF">NGRA_3560</name>
</gene>
<organism evidence="1 2">
    <name type="scientific">Nosema granulosis</name>
    <dbReference type="NCBI Taxonomy" id="83296"/>
    <lineage>
        <taxon>Eukaryota</taxon>
        <taxon>Fungi</taxon>
        <taxon>Fungi incertae sedis</taxon>
        <taxon>Microsporidia</taxon>
        <taxon>Nosematidae</taxon>
        <taxon>Nosema</taxon>
    </lineage>
</organism>
<feature type="non-terminal residue" evidence="1">
    <location>
        <position position="99"/>
    </location>
</feature>
<name>A0A9P6GVY3_9MICR</name>
<dbReference type="AlphaFoldDB" id="A0A9P6GVY3"/>
<dbReference type="EMBL" id="SBJO01001460">
    <property type="protein sequence ID" value="KAF9745480.1"/>
    <property type="molecule type" value="Genomic_DNA"/>
</dbReference>
<evidence type="ECO:0000313" key="2">
    <source>
        <dbReference type="Proteomes" id="UP000740883"/>
    </source>
</evidence>
<dbReference type="Proteomes" id="UP000740883">
    <property type="component" value="Unassembled WGS sequence"/>
</dbReference>
<reference evidence="1 2" key="1">
    <citation type="journal article" date="2020" name="Genome Biol. Evol.">
        <title>Comparative genomics of strictly vertically transmitted, feminizing microsporidia endosymbionts of amphipod crustaceans.</title>
        <authorList>
            <person name="Cormier A."/>
            <person name="Chebbi M.A."/>
            <person name="Giraud I."/>
            <person name="Wattier R."/>
            <person name="Teixeira M."/>
            <person name="Gilbert C."/>
            <person name="Rigaud T."/>
            <person name="Cordaux R."/>
        </authorList>
    </citation>
    <scope>NUCLEOTIDE SEQUENCE [LARGE SCALE GENOMIC DNA]</scope>
    <source>
        <strain evidence="1 2">Ou3-Ou53</strain>
    </source>
</reference>
<accession>A0A9P6GVY3</accession>
<protein>
    <submittedName>
        <fullName evidence="1">Uncharacterized protein</fullName>
    </submittedName>
</protein>